<protein>
    <submittedName>
        <fullName evidence="2">Uncharacterized protein</fullName>
    </submittedName>
</protein>
<dbReference type="EMBL" id="BSDZ01000003">
    <property type="protein sequence ID" value="GLI59123.1"/>
    <property type="molecule type" value="Genomic_DNA"/>
</dbReference>
<feature type="region of interest" description="Disordered" evidence="1">
    <location>
        <begin position="480"/>
        <end position="526"/>
    </location>
</feature>
<feature type="compositionally biased region" description="Pro residues" evidence="1">
    <location>
        <begin position="511"/>
        <end position="523"/>
    </location>
</feature>
<comment type="caution">
    <text evidence="2">The sequence shown here is derived from an EMBL/GenBank/DDBJ whole genome shotgun (WGS) entry which is preliminary data.</text>
</comment>
<evidence type="ECO:0000313" key="2">
    <source>
        <dbReference type="EMBL" id="GLI59123.1"/>
    </source>
</evidence>
<evidence type="ECO:0000256" key="1">
    <source>
        <dbReference type="SAM" id="MobiDB-lite"/>
    </source>
</evidence>
<feature type="compositionally biased region" description="Low complexity" evidence="1">
    <location>
        <begin position="480"/>
        <end position="501"/>
    </location>
</feature>
<evidence type="ECO:0000313" key="3">
    <source>
        <dbReference type="Proteomes" id="UP001165090"/>
    </source>
</evidence>
<proteinExistence type="predicted"/>
<sequence length="648" mass="68319">MTLSCDGANDGLWASGAPVISDCWNLYSPSSCLSSQPCSPGPSGGLAGYAEKHSGDLASVTFAFQDSANRSKRIRLNSEPSVHAGVVQAYNHVGNSQATSAQLVSNVTPSSQNSCGIESFLQSSCGLENFCAHLSSGHIGGNLAISTNLPCHAQPSAAGSMPELPSRVLLGLPSSDGLPSSGSSSYISEKPSSCSVPLWQPPQLQLLPPSQAQPRHLPSLESLYQPLQPLYQPLQQPLQHLQQQLQQQLAQLVSEQPAVICSNPIGGMALSFTMFDSAAPTHSQLAPSVLPPTGPLQQSGAALAGGCGPTVSGFSLPFVFTGTRAATAPPVLAPVQVSQPTGLVPLTGMPVPLALPCSDLSTVPLDSNPMMPKLNIELGGVPMAPLPASVVFTSLNSIVAGDASSAAVAAPHVNVVAAPLTLWRHQPPPLPAPQPKTPRFGFLPDPANCGAAVSGVTGPKLVTHGSQLQLQPSPQLLLQPLKQQQQQQQQQLQRPQQQLKPRQTHPRRVRPPSPPPPITPSTPPQLASLGSADWILHAVKVLDMSEPDTARLALHCWRRISELPQLHHAARLWPTVVAGRNLYATACLWISIKLEEKRRAAPGGVVLAHMAGATPAALCSSELAVMNWLGWRPYDGYRLDESHLLVYM</sequence>
<gene>
    <name evidence="2" type="ORF">VaNZ11_000955</name>
</gene>
<name>A0ABQ5RP87_9CHLO</name>
<keyword evidence="3" id="KW-1185">Reference proteome</keyword>
<dbReference type="Proteomes" id="UP001165090">
    <property type="component" value="Unassembled WGS sequence"/>
</dbReference>
<accession>A0ABQ5RP87</accession>
<reference evidence="2 3" key="1">
    <citation type="journal article" date="2023" name="IScience">
        <title>Expanded male sex-determining region conserved during the evolution of homothallism in the green alga Volvox.</title>
        <authorList>
            <person name="Yamamoto K."/>
            <person name="Matsuzaki R."/>
            <person name="Mahakham W."/>
            <person name="Heman W."/>
            <person name="Sekimoto H."/>
            <person name="Kawachi M."/>
            <person name="Minakuchi Y."/>
            <person name="Toyoda A."/>
            <person name="Nozaki H."/>
        </authorList>
    </citation>
    <scope>NUCLEOTIDE SEQUENCE [LARGE SCALE GENOMIC DNA]</scope>
    <source>
        <strain evidence="2 3">NIES-4468</strain>
    </source>
</reference>
<organism evidence="2 3">
    <name type="scientific">Volvox africanus</name>
    <dbReference type="NCBI Taxonomy" id="51714"/>
    <lineage>
        <taxon>Eukaryota</taxon>
        <taxon>Viridiplantae</taxon>
        <taxon>Chlorophyta</taxon>
        <taxon>core chlorophytes</taxon>
        <taxon>Chlorophyceae</taxon>
        <taxon>CS clade</taxon>
        <taxon>Chlamydomonadales</taxon>
        <taxon>Volvocaceae</taxon>
        <taxon>Volvox</taxon>
    </lineage>
</organism>